<gene>
    <name evidence="6" type="ORF">PHACADRAFT_192548</name>
</gene>
<dbReference type="Gene3D" id="6.10.140.2220">
    <property type="match status" value="1"/>
</dbReference>
<dbReference type="OrthoDB" id="432970at2759"/>
<dbReference type="SUPFAM" id="SSF144232">
    <property type="entry name" value="HIT/MYND zinc finger-like"/>
    <property type="match status" value="1"/>
</dbReference>
<dbReference type="PROSITE" id="PS50865">
    <property type="entry name" value="ZF_MYND_2"/>
    <property type="match status" value="1"/>
</dbReference>
<dbReference type="InterPro" id="IPR002893">
    <property type="entry name" value="Znf_MYND"/>
</dbReference>
<organism evidence="6 7">
    <name type="scientific">Phanerochaete carnosa (strain HHB-10118-sp)</name>
    <name type="common">White-rot fungus</name>
    <name type="synonym">Peniophora carnosa</name>
    <dbReference type="NCBI Taxonomy" id="650164"/>
    <lineage>
        <taxon>Eukaryota</taxon>
        <taxon>Fungi</taxon>
        <taxon>Dikarya</taxon>
        <taxon>Basidiomycota</taxon>
        <taxon>Agaricomycotina</taxon>
        <taxon>Agaricomycetes</taxon>
        <taxon>Polyporales</taxon>
        <taxon>Phanerochaetaceae</taxon>
        <taxon>Phanerochaete</taxon>
    </lineage>
</organism>
<evidence type="ECO:0000256" key="3">
    <source>
        <dbReference type="ARBA" id="ARBA00022833"/>
    </source>
</evidence>
<dbReference type="EMBL" id="JH930469">
    <property type="protein sequence ID" value="EKM60149.1"/>
    <property type="molecule type" value="Genomic_DNA"/>
</dbReference>
<dbReference type="RefSeq" id="XP_007392692.1">
    <property type="nucleotide sequence ID" value="XM_007392630.1"/>
</dbReference>
<name>K5WLT4_PHACS</name>
<dbReference type="KEGG" id="pco:PHACADRAFT_192548"/>
<accession>K5WLT4</accession>
<evidence type="ECO:0000256" key="1">
    <source>
        <dbReference type="ARBA" id="ARBA00022723"/>
    </source>
</evidence>
<proteinExistence type="predicted"/>
<keyword evidence="2 4" id="KW-0863">Zinc-finger</keyword>
<evidence type="ECO:0000313" key="7">
    <source>
        <dbReference type="Proteomes" id="UP000008370"/>
    </source>
</evidence>
<dbReference type="Proteomes" id="UP000008370">
    <property type="component" value="Unassembled WGS sequence"/>
</dbReference>
<dbReference type="STRING" id="650164.K5WLT4"/>
<reference evidence="6 7" key="1">
    <citation type="journal article" date="2012" name="BMC Genomics">
        <title>Comparative genomics of the white-rot fungi, Phanerochaete carnosa and P. chrysosporium, to elucidate the genetic basis of the distinct wood types they colonize.</title>
        <authorList>
            <person name="Suzuki H."/>
            <person name="MacDonald J."/>
            <person name="Syed K."/>
            <person name="Salamov A."/>
            <person name="Hori C."/>
            <person name="Aerts A."/>
            <person name="Henrissat B."/>
            <person name="Wiebenga A."/>
            <person name="vanKuyk P.A."/>
            <person name="Barry K."/>
            <person name="Lindquist E."/>
            <person name="LaButti K."/>
            <person name="Lapidus A."/>
            <person name="Lucas S."/>
            <person name="Coutinho P."/>
            <person name="Gong Y."/>
            <person name="Samejima M."/>
            <person name="Mahadevan R."/>
            <person name="Abou-Zaid M."/>
            <person name="de Vries R.P."/>
            <person name="Igarashi K."/>
            <person name="Yadav J.S."/>
            <person name="Grigoriev I.V."/>
            <person name="Master E.R."/>
        </authorList>
    </citation>
    <scope>NUCLEOTIDE SEQUENCE [LARGE SCALE GENOMIC DNA]</scope>
    <source>
        <strain evidence="6 7">HHB-10118-sp</strain>
    </source>
</reference>
<dbReference type="AlphaFoldDB" id="K5WLT4"/>
<keyword evidence="1" id="KW-0479">Metal-binding</keyword>
<dbReference type="InParanoid" id="K5WLT4"/>
<evidence type="ECO:0000256" key="2">
    <source>
        <dbReference type="ARBA" id="ARBA00022771"/>
    </source>
</evidence>
<protein>
    <recommendedName>
        <fullName evidence="5">MYND-type domain-containing protein</fullName>
    </recommendedName>
</protein>
<evidence type="ECO:0000313" key="6">
    <source>
        <dbReference type="EMBL" id="EKM60149.1"/>
    </source>
</evidence>
<sequence length="349" mass="38768">MVGWTEALPYAKLYMATCASYWDQPQLQRVLETVITHLNTKSSVEVLSGAQTRNIDDMMDMVLRSCTGCGAAKDYDQALVFLMQITDDPSPLNLSRSRRARGFAIMAHMCFEEGLPEDRRMMNIDAVHRGAVLADVAASLGFVAPVVLQIADIIEKTGFRHQETCPPGHTVDRFLELKDLWRVYGKRKAEMEQKDDARDAKVLAMPNFYFCAAEGCGIEATHKSGLSSCAGKCDKGWKPSYCSKECQRKDWSRHKPFCNAEGTPDPVITALRNRVIQGDTEVRAVPLSIPAASGFVQRSPEGIASRRHERGIDVAGPDGGGFQINSSTMAPDFMRDVQYHLQRLMRGES</sequence>
<dbReference type="Pfam" id="PF01753">
    <property type="entry name" value="zf-MYND"/>
    <property type="match status" value="1"/>
</dbReference>
<keyword evidence="7" id="KW-1185">Reference proteome</keyword>
<feature type="domain" description="MYND-type" evidence="5">
    <location>
        <begin position="213"/>
        <end position="258"/>
    </location>
</feature>
<dbReference type="GO" id="GO:0008270">
    <property type="term" value="F:zinc ion binding"/>
    <property type="evidence" value="ECO:0007669"/>
    <property type="project" value="UniProtKB-KW"/>
</dbReference>
<keyword evidence="3" id="KW-0862">Zinc</keyword>
<evidence type="ECO:0000256" key="4">
    <source>
        <dbReference type="PROSITE-ProRule" id="PRU00134"/>
    </source>
</evidence>
<evidence type="ECO:0000259" key="5">
    <source>
        <dbReference type="PROSITE" id="PS50865"/>
    </source>
</evidence>
<dbReference type="GeneID" id="18910847"/>
<dbReference type="HOGENOM" id="CLU_756727_0_0_1"/>